<dbReference type="Pfam" id="PF11236">
    <property type="entry name" value="DUF3037"/>
    <property type="match status" value="1"/>
</dbReference>
<protein>
    <recommendedName>
        <fullName evidence="2">DUF3037 domain-containing protein</fullName>
    </recommendedName>
</protein>
<proteinExistence type="predicted"/>
<gene>
    <name evidence="1" type="ORF">AVDCRST_MAG78-2432</name>
</gene>
<dbReference type="AlphaFoldDB" id="A0A6J4QDJ0"/>
<evidence type="ECO:0008006" key="2">
    <source>
        <dbReference type="Google" id="ProtNLM"/>
    </source>
</evidence>
<organism evidence="1">
    <name type="scientific">uncultured Rubrobacteraceae bacterium</name>
    <dbReference type="NCBI Taxonomy" id="349277"/>
    <lineage>
        <taxon>Bacteria</taxon>
        <taxon>Bacillati</taxon>
        <taxon>Actinomycetota</taxon>
        <taxon>Rubrobacteria</taxon>
        <taxon>Rubrobacterales</taxon>
        <taxon>Rubrobacteraceae</taxon>
        <taxon>environmental samples</taxon>
    </lineage>
</organism>
<reference evidence="1" key="1">
    <citation type="submission" date="2020-02" db="EMBL/GenBank/DDBJ databases">
        <authorList>
            <person name="Meier V. D."/>
        </authorList>
    </citation>
    <scope>NUCLEOTIDE SEQUENCE</scope>
    <source>
        <strain evidence="1">AVDCRST_MAG78</strain>
    </source>
</reference>
<dbReference type="InterPro" id="IPR021398">
    <property type="entry name" value="DUF3037"/>
</dbReference>
<evidence type="ECO:0000313" key="1">
    <source>
        <dbReference type="EMBL" id="CAA9440919.1"/>
    </source>
</evidence>
<accession>A0A6J4QDJ0</accession>
<dbReference type="EMBL" id="CADCVB010000163">
    <property type="protein sequence ID" value="CAA9440919.1"/>
    <property type="molecule type" value="Genomic_DNA"/>
</dbReference>
<name>A0A6J4QDJ0_9ACTN</name>
<sequence length="128" mass="13813">MSKLFEYALLRVVPRVERGEFINAGVVLHCSETNFLDARVHLDPGRLSALDSKLDHASVLAHLEAARLVCAGGRGAGPIGLLPRSQRFGWLVAPRSTVVQPSPVHTGFAADPEAALQHLLRTMVYPPG</sequence>